<dbReference type="EMBL" id="FNOW01000056">
    <property type="protein sequence ID" value="SDY37746.1"/>
    <property type="molecule type" value="Genomic_DNA"/>
</dbReference>
<dbReference type="PANTHER" id="PTHR43340:SF1">
    <property type="entry name" value="HYPOXANTHINE PHOSPHORIBOSYLTRANSFERASE"/>
    <property type="match status" value="1"/>
</dbReference>
<evidence type="ECO:0000313" key="5">
    <source>
        <dbReference type="Proteomes" id="UP000198672"/>
    </source>
</evidence>
<dbReference type="SUPFAM" id="SSF53271">
    <property type="entry name" value="PRTase-like"/>
    <property type="match status" value="1"/>
</dbReference>
<keyword evidence="4" id="KW-0328">Glycosyltransferase</keyword>
<dbReference type="CDD" id="cd06223">
    <property type="entry name" value="PRTases_typeI"/>
    <property type="match status" value="1"/>
</dbReference>
<dbReference type="GO" id="GO:0032263">
    <property type="term" value="P:GMP salvage"/>
    <property type="evidence" value="ECO:0007669"/>
    <property type="project" value="TreeGrafter"/>
</dbReference>
<dbReference type="RefSeq" id="WP_091335205.1">
    <property type="nucleotide sequence ID" value="NZ_FNOW01000056.1"/>
</dbReference>
<dbReference type="PANTHER" id="PTHR43340">
    <property type="entry name" value="HYPOXANTHINE-GUANINE PHOSPHORIBOSYLTRANSFERASE"/>
    <property type="match status" value="1"/>
</dbReference>
<dbReference type="InterPro" id="IPR029057">
    <property type="entry name" value="PRTase-like"/>
</dbReference>
<dbReference type="InterPro" id="IPR050408">
    <property type="entry name" value="HGPRT"/>
</dbReference>
<dbReference type="STRING" id="61595.SAMN05421644_1565"/>
<dbReference type="OrthoDB" id="9802824at2"/>
<reference evidence="5" key="1">
    <citation type="submission" date="2016-10" db="EMBL/GenBank/DDBJ databases">
        <authorList>
            <person name="Varghese N."/>
            <person name="Submissions S."/>
        </authorList>
    </citation>
    <scope>NUCLEOTIDE SEQUENCE [LARGE SCALE GENOMIC DNA]</scope>
    <source>
        <strain evidence="5">DSM 173</strain>
    </source>
</reference>
<comment type="catalytic activity">
    <reaction evidence="1">
        <text>GMP + diphosphate = guanine + 5-phospho-alpha-D-ribose 1-diphosphate</text>
        <dbReference type="Rhea" id="RHEA:25424"/>
        <dbReference type="ChEBI" id="CHEBI:16235"/>
        <dbReference type="ChEBI" id="CHEBI:33019"/>
        <dbReference type="ChEBI" id="CHEBI:58017"/>
        <dbReference type="ChEBI" id="CHEBI:58115"/>
        <dbReference type="EC" id="2.4.2.8"/>
    </reaction>
    <physiologicalReaction direction="right-to-left" evidence="1">
        <dbReference type="Rhea" id="RHEA:25426"/>
    </physiologicalReaction>
</comment>
<proteinExistence type="predicted"/>
<dbReference type="GO" id="GO:0000287">
    <property type="term" value="F:magnesium ion binding"/>
    <property type="evidence" value="ECO:0007669"/>
    <property type="project" value="TreeGrafter"/>
</dbReference>
<gene>
    <name evidence="4" type="ORF">SAMN05421644_1565</name>
</gene>
<dbReference type="GO" id="GO:0004422">
    <property type="term" value="F:hypoxanthine phosphoribosyltransferase activity"/>
    <property type="evidence" value="ECO:0007669"/>
    <property type="project" value="TreeGrafter"/>
</dbReference>
<dbReference type="GO" id="GO:0046100">
    <property type="term" value="P:hypoxanthine metabolic process"/>
    <property type="evidence" value="ECO:0007669"/>
    <property type="project" value="TreeGrafter"/>
</dbReference>
<dbReference type="NCBIfam" id="NF006605">
    <property type="entry name" value="PRK09162.1"/>
    <property type="match status" value="1"/>
</dbReference>
<feature type="domain" description="Phosphoribosyltransferase" evidence="3">
    <location>
        <begin position="28"/>
        <end position="141"/>
    </location>
</feature>
<name>A0A1H3JCT4_ALLWA</name>
<organism evidence="4 5">
    <name type="scientific">Allochromatium warmingii</name>
    <name type="common">Chromatium warmingii</name>
    <dbReference type="NCBI Taxonomy" id="61595"/>
    <lineage>
        <taxon>Bacteria</taxon>
        <taxon>Pseudomonadati</taxon>
        <taxon>Pseudomonadota</taxon>
        <taxon>Gammaproteobacteria</taxon>
        <taxon>Chromatiales</taxon>
        <taxon>Chromatiaceae</taxon>
        <taxon>Allochromatium</taxon>
    </lineage>
</organism>
<dbReference type="GO" id="GO:0006178">
    <property type="term" value="P:guanine salvage"/>
    <property type="evidence" value="ECO:0007669"/>
    <property type="project" value="TreeGrafter"/>
</dbReference>
<evidence type="ECO:0000313" key="4">
    <source>
        <dbReference type="EMBL" id="SDY37746.1"/>
    </source>
</evidence>
<dbReference type="Pfam" id="PF00156">
    <property type="entry name" value="Pribosyltran"/>
    <property type="match status" value="1"/>
</dbReference>
<evidence type="ECO:0000259" key="3">
    <source>
        <dbReference type="Pfam" id="PF00156"/>
    </source>
</evidence>
<dbReference type="AlphaFoldDB" id="A0A1H3JCT4"/>
<accession>A0A1H3JCT4</accession>
<dbReference type="InterPro" id="IPR000836">
    <property type="entry name" value="PRTase_dom"/>
</dbReference>
<dbReference type="Gene3D" id="3.40.50.2020">
    <property type="match status" value="1"/>
</dbReference>
<protein>
    <submittedName>
        <fullName evidence="4">Hypoxanthine phosphoribosyltransferase</fullName>
    </submittedName>
</protein>
<keyword evidence="4" id="KW-0808">Transferase</keyword>
<dbReference type="GO" id="GO:0032264">
    <property type="term" value="P:IMP salvage"/>
    <property type="evidence" value="ECO:0007669"/>
    <property type="project" value="TreeGrafter"/>
</dbReference>
<comment type="catalytic activity">
    <reaction evidence="2">
        <text>IMP + diphosphate = hypoxanthine + 5-phospho-alpha-D-ribose 1-diphosphate</text>
        <dbReference type="Rhea" id="RHEA:17973"/>
        <dbReference type="ChEBI" id="CHEBI:17368"/>
        <dbReference type="ChEBI" id="CHEBI:33019"/>
        <dbReference type="ChEBI" id="CHEBI:58017"/>
        <dbReference type="ChEBI" id="CHEBI:58053"/>
        <dbReference type="EC" id="2.4.2.8"/>
    </reaction>
    <physiologicalReaction direction="right-to-left" evidence="2">
        <dbReference type="Rhea" id="RHEA:17975"/>
    </physiologicalReaction>
</comment>
<evidence type="ECO:0000256" key="1">
    <source>
        <dbReference type="ARBA" id="ARBA00048811"/>
    </source>
</evidence>
<sequence length="185" mass="20251">MTQKLNPETYAAVASRAECLATAADIDAALDRMAADLTARLAGQDPLVLCVMTGGTVVSGLLLPRLNFQLRLDYIHASRYQGATRGGELDWRHRPSEAIRGEHILVLDDILDEGITLDQIVRACYEDGAASVTTAVLVEKERPHACTADVVGICLPDRYLYGYGLDYKNYFRNAPGIYAVAEVDY</sequence>
<keyword evidence="5" id="KW-1185">Reference proteome</keyword>
<evidence type="ECO:0000256" key="2">
    <source>
        <dbReference type="ARBA" id="ARBA00049402"/>
    </source>
</evidence>
<dbReference type="GO" id="GO:0005829">
    <property type="term" value="C:cytosol"/>
    <property type="evidence" value="ECO:0007669"/>
    <property type="project" value="TreeGrafter"/>
</dbReference>
<dbReference type="Proteomes" id="UP000198672">
    <property type="component" value="Unassembled WGS sequence"/>
</dbReference>